<evidence type="ECO:0000313" key="4">
    <source>
        <dbReference type="EMBL" id="MBB4226092.1"/>
    </source>
</evidence>
<feature type="domain" description="Reverse transcriptase" evidence="3">
    <location>
        <begin position="75"/>
        <end position="307"/>
    </location>
</feature>
<name>A0A840FZB3_9BURK</name>
<evidence type="ECO:0000256" key="2">
    <source>
        <dbReference type="SAM" id="SignalP"/>
    </source>
</evidence>
<dbReference type="Pfam" id="PF00078">
    <property type="entry name" value="RVT_1"/>
    <property type="match status" value="1"/>
</dbReference>
<reference evidence="4 5" key="1">
    <citation type="submission" date="2020-08" db="EMBL/GenBank/DDBJ databases">
        <title>Genomic Encyclopedia of Type Strains, Phase IV (KMG-V): Genome sequencing to study the core and pangenomes of soil and plant-associated prokaryotes.</title>
        <authorList>
            <person name="Whitman W."/>
        </authorList>
    </citation>
    <scope>NUCLEOTIDE SEQUENCE [LARGE SCALE GENOMIC DNA]</scope>
    <source>
        <strain evidence="4 5">34/80</strain>
    </source>
</reference>
<feature type="signal peptide" evidence="2">
    <location>
        <begin position="1"/>
        <end position="20"/>
    </location>
</feature>
<dbReference type="Gene3D" id="3.30.70.270">
    <property type="match status" value="1"/>
</dbReference>
<dbReference type="SUPFAM" id="SSF56672">
    <property type="entry name" value="DNA/RNA polymerases"/>
    <property type="match status" value="1"/>
</dbReference>
<dbReference type="InterPro" id="IPR043128">
    <property type="entry name" value="Rev_trsase/Diguanyl_cyclase"/>
</dbReference>
<accession>A0A840FZB3</accession>
<dbReference type="InterPro" id="IPR000477">
    <property type="entry name" value="RT_dom"/>
</dbReference>
<evidence type="ECO:0000313" key="5">
    <source>
        <dbReference type="Proteomes" id="UP000524450"/>
    </source>
</evidence>
<dbReference type="PROSITE" id="PS50878">
    <property type="entry name" value="RT_POL"/>
    <property type="match status" value="1"/>
</dbReference>
<keyword evidence="4" id="KW-0548">Nucleotidyltransferase</keyword>
<dbReference type="AlphaFoldDB" id="A0A840FZB3"/>
<dbReference type="PANTHER" id="PTHR34047">
    <property type="entry name" value="NUCLEAR INTRON MATURASE 1, MITOCHONDRIAL-RELATED"/>
    <property type="match status" value="1"/>
</dbReference>
<comment type="caution">
    <text evidence="4">The sequence shown here is derived from an EMBL/GenBank/DDBJ whole genome shotgun (WGS) entry which is preliminary data.</text>
</comment>
<sequence>MTSPLNAKPLPLPLPLPLLAASTPVPIDDTTLFGALFSATAFETVFKEEFASTTGKGVDRLNGFQFAMNAKVQLATASTKCLIGTYRFSPFLEVLKTKGRGKNPRLIGIPTVRDRVVLHQLNKFLANLYPERVPKNVASTYVREISSDLKGKSPTETWICSTDIKTFYDSIQRDRLLRVLAKRIESQSALKLIGHALATPTVPKNTRRAKHSDYRTDVGVPQGLAISNILASIYMQEVDDVMPTMGITYYRYVDDVLMYGDHDVVQKAFGSLRARLRRRGLSLHPLGSGKSHLQQLSKPFGYLGYTFDWPVISVRDSTTERFLQSIAAKFSDYTHNKTRRLERFKYLTPERLKEIFVLELNERITGAISHKKRYGWIAYFNQISDLKLLHRLDNAIEGMFKRLPDFGCKAPADLKRLRRAYFEMKFSPQGGYVRDYDKITTRAEMLALLTERGRVGTEEALTDEQIKDRYEKYLQHVLATMHKDEGVLYG</sequence>
<dbReference type="RefSeq" id="WP_184642766.1">
    <property type="nucleotide sequence ID" value="NZ_JACIFZ010000020.1"/>
</dbReference>
<dbReference type="Proteomes" id="UP000524450">
    <property type="component" value="Unassembled WGS sequence"/>
</dbReference>
<evidence type="ECO:0000259" key="3">
    <source>
        <dbReference type="PROSITE" id="PS50878"/>
    </source>
</evidence>
<comment type="similarity">
    <text evidence="1">Belongs to the bacterial reverse transcriptase family.</text>
</comment>
<keyword evidence="4" id="KW-0695">RNA-directed DNA polymerase</keyword>
<dbReference type="EMBL" id="JACIFZ010000020">
    <property type="protein sequence ID" value="MBB4226092.1"/>
    <property type="molecule type" value="Genomic_DNA"/>
</dbReference>
<organism evidence="4 5">
    <name type="scientific">Variovorax guangxiensis</name>
    <dbReference type="NCBI Taxonomy" id="1775474"/>
    <lineage>
        <taxon>Bacteria</taxon>
        <taxon>Pseudomonadati</taxon>
        <taxon>Pseudomonadota</taxon>
        <taxon>Betaproteobacteria</taxon>
        <taxon>Burkholderiales</taxon>
        <taxon>Comamonadaceae</taxon>
        <taxon>Variovorax</taxon>
    </lineage>
</organism>
<dbReference type="InterPro" id="IPR043502">
    <property type="entry name" value="DNA/RNA_pol_sf"/>
</dbReference>
<evidence type="ECO:0000256" key="1">
    <source>
        <dbReference type="ARBA" id="ARBA00034120"/>
    </source>
</evidence>
<gene>
    <name evidence="4" type="ORF">GGD71_006909</name>
</gene>
<proteinExistence type="inferred from homology"/>
<keyword evidence="4" id="KW-0808">Transferase</keyword>
<protein>
    <submittedName>
        <fullName evidence="4">Retron-type reverse transcriptase</fullName>
    </submittedName>
</protein>
<dbReference type="GO" id="GO:0003964">
    <property type="term" value="F:RNA-directed DNA polymerase activity"/>
    <property type="evidence" value="ECO:0007669"/>
    <property type="project" value="UniProtKB-KW"/>
</dbReference>
<dbReference type="InterPro" id="IPR051083">
    <property type="entry name" value="GrpII_Intron_Splice-Mob/Def"/>
</dbReference>
<keyword evidence="2" id="KW-0732">Signal</keyword>
<feature type="chain" id="PRO_5032436757" evidence="2">
    <location>
        <begin position="21"/>
        <end position="490"/>
    </location>
</feature>
<dbReference type="PANTHER" id="PTHR34047:SF8">
    <property type="entry name" value="PROTEIN YKFC"/>
    <property type="match status" value="1"/>
</dbReference>